<reference evidence="2 3" key="1">
    <citation type="submission" date="2022-11" db="EMBL/GenBank/DDBJ databases">
        <title>Draft genome sequence of Saccharopolyspora sp. WRP15-2 isolated from rhizosphere soils of wild rice in Thailand.</title>
        <authorList>
            <person name="Duangmal K."/>
            <person name="Kammanee S."/>
            <person name="Muangham S."/>
        </authorList>
    </citation>
    <scope>NUCLEOTIDE SEQUENCE [LARGE SCALE GENOMIC DNA]</scope>
    <source>
        <strain evidence="2 3">WRP15-2</strain>
    </source>
</reference>
<evidence type="ECO:0000313" key="2">
    <source>
        <dbReference type="EMBL" id="MDA3628345.1"/>
    </source>
</evidence>
<dbReference type="PIRSF" id="PIRSF017393">
    <property type="entry name" value="MTase_SAV2177"/>
    <property type="match status" value="1"/>
</dbReference>
<feature type="region of interest" description="Disordered" evidence="1">
    <location>
        <begin position="251"/>
        <end position="272"/>
    </location>
</feature>
<dbReference type="Gene3D" id="3.40.50.150">
    <property type="entry name" value="Vaccinia Virus protein VP39"/>
    <property type="match status" value="1"/>
</dbReference>
<dbReference type="GO" id="GO:0008168">
    <property type="term" value="F:methyltransferase activity"/>
    <property type="evidence" value="ECO:0007669"/>
    <property type="project" value="UniProtKB-KW"/>
</dbReference>
<protein>
    <submittedName>
        <fullName evidence="2">SAM-dependent methyltransferase</fullName>
        <ecNumber evidence="2">2.1.1.-</ecNumber>
    </submittedName>
</protein>
<feature type="compositionally biased region" description="Basic and acidic residues" evidence="1">
    <location>
        <begin position="1"/>
        <end position="13"/>
    </location>
</feature>
<dbReference type="InterPro" id="IPR006764">
    <property type="entry name" value="SAM_dep_MeTrfase_SAV2177_type"/>
</dbReference>
<dbReference type="GO" id="GO:0032259">
    <property type="term" value="P:methylation"/>
    <property type="evidence" value="ECO:0007669"/>
    <property type="project" value="UniProtKB-KW"/>
</dbReference>
<keyword evidence="2" id="KW-0489">Methyltransferase</keyword>
<sequence length="272" mass="29516">MDRTGSDDAHPRTEISGPEVDVSTPNVARMYDYYLGGAANFAVDREAAEKALAITPEIGRFARMNRLFLGRAVRYLCEQGIDQFLDLGSGVPTVGNVHEIAHQHDPDARIAYVDHESVAVAHARALLVDEPNVSITQADIRRPADVLSAPGVSGLLDFSRPVAVLAVAIVHFVPDADDPARILRTYREACAPGSYLALSHGSPITMTESETHRGQNVYRSTKTPLVVRDRDEIAAFLDGCELVEPGLTPINHWPTTNDEQPANGYGAVGKLR</sequence>
<dbReference type="InterPro" id="IPR029063">
    <property type="entry name" value="SAM-dependent_MTases_sf"/>
</dbReference>
<keyword evidence="3" id="KW-1185">Reference proteome</keyword>
<dbReference type="Pfam" id="PF04672">
    <property type="entry name" value="Methyltransf_19"/>
    <property type="match status" value="1"/>
</dbReference>
<dbReference type="EMBL" id="JAQGLA010000043">
    <property type="protein sequence ID" value="MDA3628345.1"/>
    <property type="molecule type" value="Genomic_DNA"/>
</dbReference>
<gene>
    <name evidence="2" type="ORF">OU415_23135</name>
</gene>
<organism evidence="2 3">
    <name type="scientific">Saccharopolyspora oryzae</name>
    <dbReference type="NCBI Taxonomy" id="2997343"/>
    <lineage>
        <taxon>Bacteria</taxon>
        <taxon>Bacillati</taxon>
        <taxon>Actinomycetota</taxon>
        <taxon>Actinomycetes</taxon>
        <taxon>Pseudonocardiales</taxon>
        <taxon>Pseudonocardiaceae</taxon>
        <taxon>Saccharopolyspora</taxon>
    </lineage>
</organism>
<dbReference type="EC" id="2.1.1.-" evidence="2"/>
<dbReference type="RefSeq" id="WP_270951180.1">
    <property type="nucleotide sequence ID" value="NZ_JAQGLA010000043.1"/>
</dbReference>
<dbReference type="SUPFAM" id="SSF53335">
    <property type="entry name" value="S-adenosyl-L-methionine-dependent methyltransferases"/>
    <property type="match status" value="1"/>
</dbReference>
<evidence type="ECO:0000256" key="1">
    <source>
        <dbReference type="SAM" id="MobiDB-lite"/>
    </source>
</evidence>
<dbReference type="Proteomes" id="UP001210380">
    <property type="component" value="Unassembled WGS sequence"/>
</dbReference>
<keyword evidence="2" id="KW-0808">Transferase</keyword>
<name>A0ABT4V305_9PSEU</name>
<feature type="region of interest" description="Disordered" evidence="1">
    <location>
        <begin position="1"/>
        <end position="21"/>
    </location>
</feature>
<evidence type="ECO:0000313" key="3">
    <source>
        <dbReference type="Proteomes" id="UP001210380"/>
    </source>
</evidence>
<proteinExistence type="predicted"/>
<comment type="caution">
    <text evidence="2">The sequence shown here is derived from an EMBL/GenBank/DDBJ whole genome shotgun (WGS) entry which is preliminary data.</text>
</comment>
<accession>A0ABT4V305</accession>